<dbReference type="CDD" id="cd19757">
    <property type="entry name" value="Bbox1"/>
    <property type="match status" value="1"/>
</dbReference>
<proteinExistence type="predicted"/>
<sequence length="590" mass="68112">MNNVHIQAIDDPLGFLLDGKNSVNTNRFMSLDDPTPVNQDIETVINPCPFHPINSLEDDQVEATHICVDEKLALCDECAIMHAKKKNHQILNMQTCVNETRVVLNSVESQIKEIIKDKQSAVSRGKNVVKMLDTKKQRFIEKQQLKLEKVMRLLKEQMQLSIKEYEEQIFNKYGKVIEQMKMTEQNAAEKEDYLKDVQHLRKVFGQRSINNIVTKICTAGDLIIKFKRYAAAQNEDPELEEVENQIANENKKIDDIALTNRNKESNNNNMNTISTKKSNKQEAQINLEQIQRKKIRIVRWKTKKIGEYELDTKIWTLTDAQVSQIFLPFSRTVYLPNQDLVNLGGLDDSIPSKPFFTQNCEMLSQVAFNEDENLYVPTSLHQMRIGRGCFSACYHDEMIYVFGGVNLEEGVIANCEKYDTEKDIWYVIRNLNIPRKNSSVCPLTADTLYLFGGTNHLGVMTDTIEQYLISANMWILLEIKMPNPISFLTTFKVSPFQIILLGGLIESDSEDRVSYPSNQVLQFDIRYPEIFRSENLFKDFVSIYPAFYDEDGQLLLINEDGRSDSPEVLKYDINRYLVRPSNYLTLNDDI</sequence>
<keyword evidence="1" id="KW-0175">Coiled coil</keyword>
<dbReference type="SMART" id="SM00612">
    <property type="entry name" value="Kelch"/>
    <property type="match status" value="2"/>
</dbReference>
<dbReference type="SUPFAM" id="SSF117281">
    <property type="entry name" value="Kelch motif"/>
    <property type="match status" value="1"/>
</dbReference>
<gene>
    <name evidence="2" type="primary">Contig11836.g12653</name>
    <name evidence="2" type="ORF">STYLEM_496</name>
</gene>
<dbReference type="EMBL" id="CCKQ01000473">
    <property type="protein sequence ID" value="CDW71550.1"/>
    <property type="molecule type" value="Genomic_DNA"/>
</dbReference>
<keyword evidence="3" id="KW-1185">Reference proteome</keyword>
<evidence type="ECO:0000313" key="2">
    <source>
        <dbReference type="EMBL" id="CDW71550.1"/>
    </source>
</evidence>
<protein>
    <submittedName>
        <fullName evidence="2">Kelch motif family protein</fullName>
    </submittedName>
</protein>
<dbReference type="PANTHER" id="PTHR46461">
    <property type="entry name" value="KELCH DOMAIN-CONTAINING PROTEIN 3"/>
    <property type="match status" value="1"/>
</dbReference>
<reference evidence="2 3" key="1">
    <citation type="submission" date="2014-06" db="EMBL/GenBank/DDBJ databases">
        <authorList>
            <person name="Swart Estienne"/>
        </authorList>
    </citation>
    <scope>NUCLEOTIDE SEQUENCE [LARGE SCALE GENOMIC DNA]</scope>
    <source>
        <strain evidence="2 3">130c</strain>
    </source>
</reference>
<feature type="coiled-coil region" evidence="1">
    <location>
        <begin position="239"/>
        <end position="293"/>
    </location>
</feature>
<dbReference type="InterPro" id="IPR052637">
    <property type="entry name" value="KLHDC3-like"/>
</dbReference>
<accession>A0A077ZQ85</accession>
<dbReference type="Pfam" id="PF01344">
    <property type="entry name" value="Kelch_1"/>
    <property type="match status" value="1"/>
</dbReference>
<dbReference type="GO" id="GO:0005737">
    <property type="term" value="C:cytoplasm"/>
    <property type="evidence" value="ECO:0007669"/>
    <property type="project" value="TreeGrafter"/>
</dbReference>
<evidence type="ECO:0000313" key="3">
    <source>
        <dbReference type="Proteomes" id="UP000039865"/>
    </source>
</evidence>
<dbReference type="PANTHER" id="PTHR46461:SF1">
    <property type="entry name" value="KELCH DOMAIN-CONTAINING PROTEIN 3"/>
    <property type="match status" value="1"/>
</dbReference>
<dbReference type="InterPro" id="IPR006652">
    <property type="entry name" value="Kelch_1"/>
</dbReference>
<dbReference type="Proteomes" id="UP000039865">
    <property type="component" value="Unassembled WGS sequence"/>
</dbReference>
<dbReference type="InParanoid" id="A0A077ZQ85"/>
<evidence type="ECO:0000256" key="1">
    <source>
        <dbReference type="SAM" id="Coils"/>
    </source>
</evidence>
<dbReference type="OrthoDB" id="290664at2759"/>
<organism evidence="2 3">
    <name type="scientific">Stylonychia lemnae</name>
    <name type="common">Ciliate</name>
    <dbReference type="NCBI Taxonomy" id="5949"/>
    <lineage>
        <taxon>Eukaryota</taxon>
        <taxon>Sar</taxon>
        <taxon>Alveolata</taxon>
        <taxon>Ciliophora</taxon>
        <taxon>Intramacronucleata</taxon>
        <taxon>Spirotrichea</taxon>
        <taxon>Stichotrichia</taxon>
        <taxon>Sporadotrichida</taxon>
        <taxon>Oxytrichidae</taxon>
        <taxon>Stylonychinae</taxon>
        <taxon>Stylonychia</taxon>
    </lineage>
</organism>
<dbReference type="AlphaFoldDB" id="A0A077ZQ85"/>
<dbReference type="GO" id="GO:0003682">
    <property type="term" value="F:chromatin binding"/>
    <property type="evidence" value="ECO:0007669"/>
    <property type="project" value="InterPro"/>
</dbReference>
<dbReference type="InterPro" id="IPR015915">
    <property type="entry name" value="Kelch-typ_b-propeller"/>
</dbReference>
<name>A0A077ZQ85_STYLE</name>
<dbReference type="Gene3D" id="2.120.10.80">
    <property type="entry name" value="Kelch-type beta propeller"/>
    <property type="match status" value="1"/>
</dbReference>